<dbReference type="PANTHER" id="PTHR34817:SF2">
    <property type="entry name" value="NUCLEOTIDYLTRANSFERASE"/>
    <property type="match status" value="1"/>
</dbReference>
<dbReference type="OrthoDB" id="9796845at2"/>
<evidence type="ECO:0000313" key="2">
    <source>
        <dbReference type="Proteomes" id="UP000249547"/>
    </source>
</evidence>
<name>A0A327QNX3_9BACT</name>
<dbReference type="AlphaFoldDB" id="A0A327QNX3"/>
<dbReference type="EMBL" id="QLLL01000004">
    <property type="protein sequence ID" value="RAJ05394.1"/>
    <property type="molecule type" value="Genomic_DNA"/>
</dbReference>
<dbReference type="SUPFAM" id="SSF81301">
    <property type="entry name" value="Nucleotidyltransferase"/>
    <property type="match status" value="1"/>
</dbReference>
<comment type="caution">
    <text evidence="1">The sequence shown here is derived from an EMBL/GenBank/DDBJ whole genome shotgun (WGS) entry which is preliminary data.</text>
</comment>
<dbReference type="RefSeq" id="WP_111597988.1">
    <property type="nucleotide sequence ID" value="NZ_QLLL01000004.1"/>
</dbReference>
<dbReference type="PANTHER" id="PTHR34817">
    <property type="entry name" value="NUCLEOTIDYLTRANSFERASE"/>
    <property type="match status" value="1"/>
</dbReference>
<dbReference type="Proteomes" id="UP000249547">
    <property type="component" value="Unassembled WGS sequence"/>
</dbReference>
<gene>
    <name evidence="1" type="ORF">LX64_02552</name>
</gene>
<evidence type="ECO:0000313" key="1">
    <source>
        <dbReference type="EMBL" id="RAJ05394.1"/>
    </source>
</evidence>
<proteinExistence type="predicted"/>
<reference evidence="1 2" key="1">
    <citation type="submission" date="2018-06" db="EMBL/GenBank/DDBJ databases">
        <title>Genomic Encyclopedia of Archaeal and Bacterial Type Strains, Phase II (KMG-II): from individual species to whole genera.</title>
        <authorList>
            <person name="Goeker M."/>
        </authorList>
    </citation>
    <scope>NUCLEOTIDE SEQUENCE [LARGE SCALE GENOMIC DNA]</scope>
    <source>
        <strain evidence="1 2">DSM 23857</strain>
    </source>
</reference>
<organism evidence="1 2">
    <name type="scientific">Chitinophaga skermanii</name>
    <dbReference type="NCBI Taxonomy" id="331697"/>
    <lineage>
        <taxon>Bacteria</taxon>
        <taxon>Pseudomonadati</taxon>
        <taxon>Bacteroidota</taxon>
        <taxon>Chitinophagia</taxon>
        <taxon>Chitinophagales</taxon>
        <taxon>Chitinophagaceae</taxon>
        <taxon>Chitinophaga</taxon>
    </lineage>
</organism>
<accession>A0A327QNX3</accession>
<keyword evidence="2" id="KW-1185">Reference proteome</keyword>
<dbReference type="Pfam" id="PF10127">
    <property type="entry name" value="RlaP"/>
    <property type="match status" value="1"/>
</dbReference>
<dbReference type="InterPro" id="IPR018775">
    <property type="entry name" value="RlaP"/>
</dbReference>
<evidence type="ECO:0008006" key="3">
    <source>
        <dbReference type="Google" id="ProtNLM"/>
    </source>
</evidence>
<protein>
    <recommendedName>
        <fullName evidence="3">Nucleotidyltransferase</fullName>
    </recommendedName>
</protein>
<sequence length="252" mass="29320">MIQESIQQHLDQLVHDHHITLLYVCESGSRAWGFASEDSDYDVRFIYKQPYETYVSILDRKDVLELPVNEVLDISGWDLRKALQLFLKSNAPLYEWLQSPIIYRQSTSLVEDLRSLMSKYFSERAGLHHYISMANNTFEQHLQGEQVRIKKYYYALRPLLAALWIADKGGVPPMEFGELITQISDQTWLHEAASLTAQKVAANEKSTIAPIAFWQNWIRETIHYCNEKSKSIPPKYNTAEELDALFRQYITA</sequence>
<dbReference type="InterPro" id="IPR043519">
    <property type="entry name" value="NT_sf"/>
</dbReference>